<protein>
    <submittedName>
        <fullName evidence="1">Uncharacterized protein</fullName>
    </submittedName>
</protein>
<accession>A0ACC0Z0U6</accession>
<dbReference type="Proteomes" id="UP001163603">
    <property type="component" value="Chromosome 3"/>
</dbReference>
<name>A0ACC0Z0U6_9ROSI</name>
<sequence>MAKLQTPRFSTEVAPPQFISVAKRPLAIMLATIAEEEKDFAVYESISSISSRVSPALVLSRQIEKSFLLSSD</sequence>
<evidence type="ECO:0000313" key="1">
    <source>
        <dbReference type="EMBL" id="KAJ0044766.1"/>
    </source>
</evidence>
<dbReference type="EMBL" id="CM047738">
    <property type="protein sequence ID" value="KAJ0044766.1"/>
    <property type="molecule type" value="Genomic_DNA"/>
</dbReference>
<keyword evidence="2" id="KW-1185">Reference proteome</keyword>
<comment type="caution">
    <text evidence="1">The sequence shown here is derived from an EMBL/GenBank/DDBJ whole genome shotgun (WGS) entry which is preliminary data.</text>
</comment>
<proteinExistence type="predicted"/>
<organism evidence="1 2">
    <name type="scientific">Pistacia integerrima</name>
    <dbReference type="NCBI Taxonomy" id="434235"/>
    <lineage>
        <taxon>Eukaryota</taxon>
        <taxon>Viridiplantae</taxon>
        <taxon>Streptophyta</taxon>
        <taxon>Embryophyta</taxon>
        <taxon>Tracheophyta</taxon>
        <taxon>Spermatophyta</taxon>
        <taxon>Magnoliopsida</taxon>
        <taxon>eudicotyledons</taxon>
        <taxon>Gunneridae</taxon>
        <taxon>Pentapetalae</taxon>
        <taxon>rosids</taxon>
        <taxon>malvids</taxon>
        <taxon>Sapindales</taxon>
        <taxon>Anacardiaceae</taxon>
        <taxon>Pistacia</taxon>
    </lineage>
</organism>
<evidence type="ECO:0000313" key="2">
    <source>
        <dbReference type="Proteomes" id="UP001163603"/>
    </source>
</evidence>
<reference evidence="2" key="1">
    <citation type="journal article" date="2023" name="G3 (Bethesda)">
        <title>Genome assembly and association tests identify interacting loci associated with vigor, precocity, and sex in interspecific pistachio rootstocks.</title>
        <authorList>
            <person name="Palmer W."/>
            <person name="Jacygrad E."/>
            <person name="Sagayaradj S."/>
            <person name="Cavanaugh K."/>
            <person name="Han R."/>
            <person name="Bertier L."/>
            <person name="Beede B."/>
            <person name="Kafkas S."/>
            <person name="Golino D."/>
            <person name="Preece J."/>
            <person name="Michelmore R."/>
        </authorList>
    </citation>
    <scope>NUCLEOTIDE SEQUENCE [LARGE SCALE GENOMIC DNA]</scope>
</reference>
<gene>
    <name evidence="1" type="ORF">Pint_04950</name>
</gene>